<keyword evidence="1" id="KW-1185">Reference proteome</keyword>
<dbReference type="Proteomes" id="UP000095281">
    <property type="component" value="Unplaced"/>
</dbReference>
<organism evidence="1 2">
    <name type="scientific">Meloidogyne hapla</name>
    <name type="common">Root-knot nematode worm</name>
    <dbReference type="NCBI Taxonomy" id="6305"/>
    <lineage>
        <taxon>Eukaryota</taxon>
        <taxon>Metazoa</taxon>
        <taxon>Ecdysozoa</taxon>
        <taxon>Nematoda</taxon>
        <taxon>Chromadorea</taxon>
        <taxon>Rhabditida</taxon>
        <taxon>Tylenchina</taxon>
        <taxon>Tylenchomorpha</taxon>
        <taxon>Tylenchoidea</taxon>
        <taxon>Meloidogynidae</taxon>
        <taxon>Meloidogyninae</taxon>
        <taxon>Meloidogyne</taxon>
    </lineage>
</organism>
<protein>
    <submittedName>
        <fullName evidence="2">Late expression factor 11</fullName>
    </submittedName>
</protein>
<evidence type="ECO:0000313" key="2">
    <source>
        <dbReference type="WBParaSite" id="MhA1_Contig1932.frz3.gene3"/>
    </source>
</evidence>
<name>A0A1I8BD92_MELHA</name>
<reference evidence="2" key="1">
    <citation type="submission" date="2016-11" db="UniProtKB">
        <authorList>
            <consortium name="WormBaseParasite"/>
        </authorList>
    </citation>
    <scope>IDENTIFICATION</scope>
</reference>
<sequence>MSLLEQLTCKEKRLTRKFCIDSTEEILLDRNTGLPYLCYEDIFDAIYETHMNSDITEMRILFTQLKRKYANISFECVLEYFKVRSEMNKQLLPLSINNRQSKLKE</sequence>
<proteinExistence type="predicted"/>
<accession>A0A1I8BD92</accession>
<dbReference type="AlphaFoldDB" id="A0A1I8BD92"/>
<evidence type="ECO:0000313" key="1">
    <source>
        <dbReference type="Proteomes" id="UP000095281"/>
    </source>
</evidence>
<dbReference type="WBParaSite" id="MhA1_Contig1932.frz3.gene3">
    <property type="protein sequence ID" value="MhA1_Contig1932.frz3.gene3"/>
    <property type="gene ID" value="MhA1_Contig1932.frz3.gene3"/>
</dbReference>